<gene>
    <name evidence="1" type="ORF">I6J37_00170</name>
</gene>
<reference evidence="1 2" key="1">
    <citation type="submission" date="2021-02" db="EMBL/GenBank/DDBJ databases">
        <title>FDA dAtabase for Regulatory Grade micrObial Sequences (FDA-ARGOS): Supporting development and validation of Infectious Disease Dx tests.</title>
        <authorList>
            <person name="Sproer C."/>
            <person name="Gronow S."/>
            <person name="Severitt S."/>
            <person name="Schroder I."/>
            <person name="Tallon L."/>
            <person name="Sadzewicz L."/>
            <person name="Zhao X."/>
            <person name="Boylan J."/>
            <person name="Ott S."/>
            <person name="Bowen H."/>
            <person name="Vavikolanu K."/>
            <person name="Mehta A."/>
            <person name="Aluvathingal J."/>
            <person name="Nadendla S."/>
            <person name="Lowell S."/>
            <person name="Myers T."/>
            <person name="Yan Y."/>
            <person name="Sichtig H."/>
        </authorList>
    </citation>
    <scope>NUCLEOTIDE SEQUENCE [LARGE SCALE GENOMIC DNA]</scope>
    <source>
        <strain evidence="1 2">FDAARGOS_1207</strain>
    </source>
</reference>
<keyword evidence="2" id="KW-1185">Reference proteome</keyword>
<protein>
    <submittedName>
        <fullName evidence="1">Uncharacterized protein</fullName>
    </submittedName>
</protein>
<evidence type="ECO:0000313" key="1">
    <source>
        <dbReference type="EMBL" id="QRO85156.1"/>
    </source>
</evidence>
<proteinExistence type="predicted"/>
<dbReference type="EMBL" id="CP069486">
    <property type="protein sequence ID" value="QRO85156.1"/>
    <property type="molecule type" value="Genomic_DNA"/>
</dbReference>
<organism evidence="1 2">
    <name type="scientific">Mammaliicoccus vitulinus</name>
    <dbReference type="NCBI Taxonomy" id="71237"/>
    <lineage>
        <taxon>Bacteria</taxon>
        <taxon>Bacillati</taxon>
        <taxon>Bacillota</taxon>
        <taxon>Bacilli</taxon>
        <taxon>Bacillales</taxon>
        <taxon>Staphylococcaceae</taxon>
        <taxon>Mammaliicoccus</taxon>
    </lineage>
</organism>
<name>A0ABX7HEV7_9STAP</name>
<dbReference type="Proteomes" id="UP000627155">
    <property type="component" value="Chromosome"/>
</dbReference>
<evidence type="ECO:0000313" key="2">
    <source>
        <dbReference type="Proteomes" id="UP000627155"/>
    </source>
</evidence>
<dbReference type="RefSeq" id="WP_169925674.1">
    <property type="nucleotide sequence ID" value="NZ_CP069486.1"/>
</dbReference>
<accession>A0ABX7HEV7</accession>
<sequence>MKKIKLIKITLLIIILAEEIRSVRKPKYFIKMDLDEHKLKEIVNDYLTS</sequence>